<name>A0AA88XUD0_PINIB</name>
<dbReference type="InterPro" id="IPR006634">
    <property type="entry name" value="TLC-dom"/>
</dbReference>
<dbReference type="Pfam" id="PF03798">
    <property type="entry name" value="TRAM_LAG1_CLN8"/>
    <property type="match status" value="1"/>
</dbReference>
<reference evidence="8" key="1">
    <citation type="submission" date="2019-08" db="EMBL/GenBank/DDBJ databases">
        <title>The improved chromosome-level genome for the pearl oyster Pinctada fucata martensii using PacBio sequencing and Hi-C.</title>
        <authorList>
            <person name="Zheng Z."/>
        </authorList>
    </citation>
    <scope>NUCLEOTIDE SEQUENCE</scope>
    <source>
        <strain evidence="8">ZZ-2019</strain>
        <tissue evidence="8">Adductor muscle</tissue>
    </source>
</reference>
<keyword evidence="9" id="KW-1185">Reference proteome</keyword>
<sequence>MVRLDPNLPFETRYYPAAVVSFAFFLAIFKFVTPKVTRKFFKDYDVLDESKRIDWDARVNSSIHAVIVCTTCVCGFLYDEDISEEPICSVMVTMIQMHHIFFVFSFSDMILLTMYWKQIGDVVFFLHHGASVYAYVYVMSFGVLPWFANYRLLAEFSTVFVNNRYFFDTMKYLKTHPMAFSNGIMMTLSFFVARIVTMPHYWYKVYTVYGTADFTNIGHIQLVLLISCFVLDVLNILWFYKMCKGVLKVLSGLDKNRNEMKKES</sequence>
<evidence type="ECO:0000256" key="1">
    <source>
        <dbReference type="ARBA" id="ARBA00004141"/>
    </source>
</evidence>
<evidence type="ECO:0000256" key="6">
    <source>
        <dbReference type="SAM" id="Phobius"/>
    </source>
</evidence>
<dbReference type="Proteomes" id="UP001186944">
    <property type="component" value="Unassembled WGS sequence"/>
</dbReference>
<dbReference type="GO" id="GO:0055088">
    <property type="term" value="P:lipid homeostasis"/>
    <property type="evidence" value="ECO:0007669"/>
    <property type="project" value="TreeGrafter"/>
</dbReference>
<protein>
    <recommendedName>
        <fullName evidence="7">TLC domain-containing protein</fullName>
    </recommendedName>
</protein>
<dbReference type="GO" id="GO:0016020">
    <property type="term" value="C:membrane"/>
    <property type="evidence" value="ECO:0007669"/>
    <property type="project" value="UniProtKB-SubCell"/>
</dbReference>
<keyword evidence="2 5" id="KW-0812">Transmembrane</keyword>
<comment type="caution">
    <text evidence="8">The sequence shown here is derived from an EMBL/GenBank/DDBJ whole genome shotgun (WGS) entry which is preliminary data.</text>
</comment>
<accession>A0AA88XUD0</accession>
<dbReference type="AlphaFoldDB" id="A0AA88XUD0"/>
<dbReference type="EMBL" id="VSWD01000010">
    <property type="protein sequence ID" value="KAK3092090.1"/>
    <property type="molecule type" value="Genomic_DNA"/>
</dbReference>
<feature type="transmembrane region" description="Helical" evidence="6">
    <location>
        <begin position="98"/>
        <end position="116"/>
    </location>
</feature>
<evidence type="ECO:0000256" key="2">
    <source>
        <dbReference type="ARBA" id="ARBA00022692"/>
    </source>
</evidence>
<dbReference type="PANTHER" id="PTHR13439">
    <property type="entry name" value="CT120 PROTEIN"/>
    <property type="match status" value="1"/>
</dbReference>
<feature type="transmembrane region" description="Helical" evidence="6">
    <location>
        <begin position="123"/>
        <end position="144"/>
    </location>
</feature>
<feature type="transmembrane region" description="Helical" evidence="6">
    <location>
        <begin position="179"/>
        <end position="197"/>
    </location>
</feature>
<evidence type="ECO:0000313" key="8">
    <source>
        <dbReference type="EMBL" id="KAK3092090.1"/>
    </source>
</evidence>
<feature type="domain" description="TLC" evidence="7">
    <location>
        <begin position="50"/>
        <end position="251"/>
    </location>
</feature>
<dbReference type="SMART" id="SM00724">
    <property type="entry name" value="TLC"/>
    <property type="match status" value="1"/>
</dbReference>
<keyword evidence="4 5" id="KW-0472">Membrane</keyword>
<dbReference type="GO" id="GO:0005783">
    <property type="term" value="C:endoplasmic reticulum"/>
    <property type="evidence" value="ECO:0007669"/>
    <property type="project" value="TreeGrafter"/>
</dbReference>
<feature type="transmembrane region" description="Helical" evidence="6">
    <location>
        <begin position="14"/>
        <end position="32"/>
    </location>
</feature>
<feature type="transmembrane region" description="Helical" evidence="6">
    <location>
        <begin position="217"/>
        <end position="240"/>
    </location>
</feature>
<keyword evidence="3 6" id="KW-1133">Transmembrane helix</keyword>
<gene>
    <name evidence="8" type="ORF">FSP39_025089</name>
</gene>
<evidence type="ECO:0000256" key="5">
    <source>
        <dbReference type="PROSITE-ProRule" id="PRU00205"/>
    </source>
</evidence>
<comment type="subcellular location">
    <subcellularLocation>
        <location evidence="1">Membrane</location>
        <topology evidence="1">Multi-pass membrane protein</topology>
    </subcellularLocation>
</comment>
<evidence type="ECO:0000256" key="3">
    <source>
        <dbReference type="ARBA" id="ARBA00022989"/>
    </source>
</evidence>
<dbReference type="InterPro" id="IPR050846">
    <property type="entry name" value="TLCD"/>
</dbReference>
<proteinExistence type="predicted"/>
<dbReference type="PANTHER" id="PTHR13439:SF0">
    <property type="entry name" value="TOPOISOMERASE I DAMAGE AFFECTED PROTEIN 4"/>
    <property type="match status" value="1"/>
</dbReference>
<dbReference type="PROSITE" id="PS50922">
    <property type="entry name" value="TLC"/>
    <property type="match status" value="1"/>
</dbReference>
<evidence type="ECO:0000256" key="4">
    <source>
        <dbReference type="ARBA" id="ARBA00023136"/>
    </source>
</evidence>
<evidence type="ECO:0000313" key="9">
    <source>
        <dbReference type="Proteomes" id="UP001186944"/>
    </source>
</evidence>
<organism evidence="8 9">
    <name type="scientific">Pinctada imbricata</name>
    <name type="common">Atlantic pearl-oyster</name>
    <name type="synonym">Pinctada martensii</name>
    <dbReference type="NCBI Taxonomy" id="66713"/>
    <lineage>
        <taxon>Eukaryota</taxon>
        <taxon>Metazoa</taxon>
        <taxon>Spiralia</taxon>
        <taxon>Lophotrochozoa</taxon>
        <taxon>Mollusca</taxon>
        <taxon>Bivalvia</taxon>
        <taxon>Autobranchia</taxon>
        <taxon>Pteriomorphia</taxon>
        <taxon>Pterioida</taxon>
        <taxon>Pterioidea</taxon>
        <taxon>Pteriidae</taxon>
        <taxon>Pinctada</taxon>
    </lineage>
</organism>
<evidence type="ECO:0000259" key="7">
    <source>
        <dbReference type="PROSITE" id="PS50922"/>
    </source>
</evidence>